<sequence>MTYELVQIAHEHGAELGRVTRSECATLDEGSWVRIVPTGPSPDGLESFQLHDQLTGMAYHAERNTDRDEYDGTFTYAVQCRE</sequence>
<dbReference type="KEGG" id="dfc:DFI_14995"/>
<dbReference type="EMBL" id="CP021082">
    <property type="protein sequence ID" value="ASN82486.1"/>
    <property type="molecule type" value="Genomic_DNA"/>
</dbReference>
<dbReference type="Proteomes" id="UP000259030">
    <property type="component" value="Plasmid pDFI1"/>
</dbReference>
<organism evidence="1 2">
    <name type="scientific">Deinococcus ficus</name>
    <dbReference type="NCBI Taxonomy" id="317577"/>
    <lineage>
        <taxon>Bacteria</taxon>
        <taxon>Thermotogati</taxon>
        <taxon>Deinococcota</taxon>
        <taxon>Deinococci</taxon>
        <taxon>Deinococcales</taxon>
        <taxon>Deinococcaceae</taxon>
        <taxon>Deinococcus</taxon>
    </lineage>
</organism>
<reference evidence="1 2" key="1">
    <citation type="submission" date="2017-05" db="EMBL/GenBank/DDBJ databases">
        <title>The complete genome sequence of Deinococcus ficus isolated from the rhizosphere of the Ficus religiosa L. in Taiwan.</title>
        <authorList>
            <person name="Wu K.-M."/>
            <person name="Liao T.-L."/>
            <person name="Liu Y.-M."/>
            <person name="Young C.-C."/>
            <person name="Tsai S.-F."/>
        </authorList>
    </citation>
    <scope>NUCLEOTIDE SEQUENCE [LARGE SCALE GENOMIC DNA]</scope>
    <source>
        <strain evidence="1 2">CC-FR2-10</strain>
        <plasmid evidence="2">pdfi1</plasmid>
    </source>
</reference>
<evidence type="ECO:0000313" key="1">
    <source>
        <dbReference type="EMBL" id="ASN82486.1"/>
    </source>
</evidence>
<accession>A0A221T0T7</accession>
<proteinExistence type="predicted"/>
<geneLocation type="plasmid" evidence="2">
    <name>pdfi1</name>
</geneLocation>
<keyword evidence="2" id="KW-1185">Reference proteome</keyword>
<name>A0A221T0T7_9DEIO</name>
<protein>
    <submittedName>
        <fullName evidence="1">Uncharacterized protein</fullName>
    </submittedName>
</protein>
<gene>
    <name evidence="1" type="ORF">DFI_14995</name>
</gene>
<dbReference type="AlphaFoldDB" id="A0A221T0T7"/>
<evidence type="ECO:0000313" key="2">
    <source>
        <dbReference type="Proteomes" id="UP000259030"/>
    </source>
</evidence>
<dbReference type="RefSeq" id="WP_022802687.1">
    <property type="nucleotide sequence ID" value="NZ_ATTJ01000002.1"/>
</dbReference>
<keyword evidence="1" id="KW-0614">Plasmid</keyword>